<reference evidence="6" key="1">
    <citation type="submission" date="2020-04" db="EMBL/GenBank/DDBJ databases">
        <authorList>
            <person name="Alioto T."/>
            <person name="Alioto T."/>
            <person name="Gomez Garrido J."/>
        </authorList>
    </citation>
    <scope>NUCLEOTIDE SEQUENCE</scope>
    <source>
        <strain evidence="6">A484AB</strain>
    </source>
</reference>
<dbReference type="GO" id="GO:0005576">
    <property type="term" value="C:extracellular region"/>
    <property type="evidence" value="ECO:0007669"/>
    <property type="project" value="UniProtKB-SubCell"/>
</dbReference>
<dbReference type="InterPro" id="IPR036465">
    <property type="entry name" value="vWFA_dom_sf"/>
</dbReference>
<evidence type="ECO:0000256" key="3">
    <source>
        <dbReference type="ARBA" id="ARBA00022729"/>
    </source>
</evidence>
<dbReference type="InterPro" id="IPR000320">
    <property type="entry name" value="Hedgehog_signalling_dom"/>
</dbReference>
<comment type="caution">
    <text evidence="6">The sequence shown here is derived from an EMBL/GenBank/DDBJ whole genome shotgun (WGS) entry which is preliminary data.</text>
</comment>
<keyword evidence="3" id="KW-0732">Signal</keyword>
<sequence>MSLANQYWPTRSKVANISPLAKIDVSTEYPDFRGINVTTVIARKNSRSVRLQTKDKDKKKLGRLAGLAIEAGFNWVEYTDSKYIRASVIPDACQTAMDLVFVLDNSGTVGVENFEKVKDFVKRVINVFNIGADGTHVSVVTYGTYTHIEFNLVKYFTKNELRNAVDDIKYNGSLTYTGEALNTVRQKVFTASAGMRNDYDIPKILLLLTDGFSNGIKPLEPANQLRDLGVSIFSIGVGPSVSQSELKEIASDPDRDHVFTLSSFNQLTSFVDRVSYVSCSEGSLINSCKGAETTVERGSFKYFRTTFDVITKDEVSIEVRDLTGLSHLYASATSKNPGPLDSAGVKNEEDTNPRTVSVTVNNVTKAVYVAVQGQKDTNKFRLSFWDNLFVNSGTFQVNVTEGLDPHEIITLNMVQHSYNLEFMISDGDKSLFSVGKSNSVPKLSTLVKLDYETSPKYSVVVVAQDLANQCHKSRALVKINVIGQNDNARKVLIIAFFFFNTKTTSLSLCGIIWVRC</sequence>
<evidence type="ECO:0000313" key="6">
    <source>
        <dbReference type="EMBL" id="CAB3988505.1"/>
    </source>
</evidence>
<dbReference type="InterPro" id="IPR015919">
    <property type="entry name" value="Cadherin-like_sf"/>
</dbReference>
<dbReference type="GO" id="GO:0007267">
    <property type="term" value="P:cell-cell signaling"/>
    <property type="evidence" value="ECO:0007669"/>
    <property type="project" value="InterPro"/>
</dbReference>
<dbReference type="PANTHER" id="PTHR24020:SF20">
    <property type="entry name" value="PH DOMAIN-CONTAINING PROTEIN"/>
    <property type="match status" value="1"/>
</dbReference>
<dbReference type="InterPro" id="IPR009045">
    <property type="entry name" value="Zn_M74/Hedgehog-like"/>
</dbReference>
<dbReference type="FunFam" id="3.40.50.410:FF:000004">
    <property type="entry name" value="collagen alpha-6(VI) chain"/>
    <property type="match status" value="1"/>
</dbReference>
<dbReference type="InterPro" id="IPR050525">
    <property type="entry name" value="ECM_Assembly_Org"/>
</dbReference>
<keyword evidence="5" id="KW-0325">Glycoprotein</keyword>
<evidence type="ECO:0000313" key="7">
    <source>
        <dbReference type="Proteomes" id="UP001152795"/>
    </source>
</evidence>
<keyword evidence="4" id="KW-0677">Repeat</keyword>
<organism evidence="6 7">
    <name type="scientific">Paramuricea clavata</name>
    <name type="common">Red gorgonian</name>
    <name type="synonym">Violescent sea-whip</name>
    <dbReference type="NCBI Taxonomy" id="317549"/>
    <lineage>
        <taxon>Eukaryota</taxon>
        <taxon>Metazoa</taxon>
        <taxon>Cnidaria</taxon>
        <taxon>Anthozoa</taxon>
        <taxon>Octocorallia</taxon>
        <taxon>Malacalcyonacea</taxon>
        <taxon>Plexauridae</taxon>
        <taxon>Paramuricea</taxon>
    </lineage>
</organism>
<dbReference type="GO" id="GO:0016020">
    <property type="term" value="C:membrane"/>
    <property type="evidence" value="ECO:0007669"/>
    <property type="project" value="InterPro"/>
</dbReference>
<proteinExistence type="predicted"/>
<dbReference type="GO" id="GO:0005509">
    <property type="term" value="F:calcium ion binding"/>
    <property type="evidence" value="ECO:0007669"/>
    <property type="project" value="UniProtKB-UniRule"/>
</dbReference>
<dbReference type="AlphaFoldDB" id="A0A6S7G9X1"/>
<dbReference type="CDD" id="cd01472">
    <property type="entry name" value="vWA_collagen"/>
    <property type="match status" value="1"/>
</dbReference>
<dbReference type="OrthoDB" id="6252479at2759"/>
<keyword evidence="7" id="KW-1185">Reference proteome</keyword>
<dbReference type="Gene3D" id="3.30.1380.10">
    <property type="match status" value="1"/>
</dbReference>
<dbReference type="InterPro" id="IPR002035">
    <property type="entry name" value="VWF_A"/>
</dbReference>
<dbReference type="Pfam" id="PF00092">
    <property type="entry name" value="VWA"/>
    <property type="match status" value="1"/>
</dbReference>
<evidence type="ECO:0000256" key="4">
    <source>
        <dbReference type="ARBA" id="ARBA00022737"/>
    </source>
</evidence>
<dbReference type="GO" id="GO:0007156">
    <property type="term" value="P:homophilic cell adhesion via plasma membrane adhesion molecules"/>
    <property type="evidence" value="ECO:0007669"/>
    <property type="project" value="InterPro"/>
</dbReference>
<protein>
    <submittedName>
        <fullName evidence="6">Protocadherin Fat 4-like</fullName>
    </submittedName>
</protein>
<name>A0A6S7G9X1_PARCT</name>
<dbReference type="Proteomes" id="UP001152795">
    <property type="component" value="Unassembled WGS sequence"/>
</dbReference>
<dbReference type="SUPFAM" id="SSF49313">
    <property type="entry name" value="Cadherin-like"/>
    <property type="match status" value="1"/>
</dbReference>
<evidence type="ECO:0000256" key="2">
    <source>
        <dbReference type="ARBA" id="ARBA00022525"/>
    </source>
</evidence>
<dbReference type="SMART" id="SM00112">
    <property type="entry name" value="CA"/>
    <property type="match status" value="1"/>
</dbReference>
<dbReference type="Gene3D" id="3.40.50.410">
    <property type="entry name" value="von Willebrand factor, type A domain"/>
    <property type="match status" value="1"/>
</dbReference>
<dbReference type="SMART" id="SM00327">
    <property type="entry name" value="VWA"/>
    <property type="match status" value="1"/>
</dbReference>
<dbReference type="EMBL" id="CACRXK020001334">
    <property type="protein sequence ID" value="CAB3988505.1"/>
    <property type="molecule type" value="Genomic_DNA"/>
</dbReference>
<keyword evidence="2" id="KW-0964">Secreted</keyword>
<dbReference type="InterPro" id="IPR002126">
    <property type="entry name" value="Cadherin-like_dom"/>
</dbReference>
<dbReference type="Gene3D" id="2.60.40.60">
    <property type="entry name" value="Cadherins"/>
    <property type="match status" value="1"/>
</dbReference>
<dbReference type="CDD" id="cd11304">
    <property type="entry name" value="Cadherin_repeat"/>
    <property type="match status" value="1"/>
</dbReference>
<evidence type="ECO:0000256" key="5">
    <source>
        <dbReference type="ARBA" id="ARBA00023180"/>
    </source>
</evidence>
<dbReference type="PROSITE" id="PS50268">
    <property type="entry name" value="CADHERIN_2"/>
    <property type="match status" value="1"/>
</dbReference>
<dbReference type="PRINTS" id="PR00453">
    <property type="entry name" value="VWFADOMAIN"/>
</dbReference>
<comment type="subcellular location">
    <subcellularLocation>
        <location evidence="1">Secreted</location>
    </subcellularLocation>
</comment>
<dbReference type="SUPFAM" id="SSF55166">
    <property type="entry name" value="Hedgehog/DD-peptidase"/>
    <property type="match status" value="1"/>
</dbReference>
<dbReference type="Pfam" id="PF01085">
    <property type="entry name" value="HH_signal"/>
    <property type="match status" value="1"/>
</dbReference>
<gene>
    <name evidence="6" type="ORF">PACLA_8A011784</name>
</gene>
<dbReference type="PANTHER" id="PTHR24020">
    <property type="entry name" value="COLLAGEN ALPHA"/>
    <property type="match status" value="1"/>
</dbReference>
<accession>A0A6S7G9X1</accession>
<dbReference type="SUPFAM" id="SSF53300">
    <property type="entry name" value="vWA-like"/>
    <property type="match status" value="1"/>
</dbReference>
<evidence type="ECO:0000256" key="1">
    <source>
        <dbReference type="ARBA" id="ARBA00004613"/>
    </source>
</evidence>
<dbReference type="PROSITE" id="PS50234">
    <property type="entry name" value="VWFA"/>
    <property type="match status" value="1"/>
</dbReference>